<name>A0A2G9YVA9_9BACT</name>
<evidence type="ECO:0008006" key="3">
    <source>
        <dbReference type="Google" id="ProtNLM"/>
    </source>
</evidence>
<dbReference type="InterPro" id="IPR027417">
    <property type="entry name" value="P-loop_NTPase"/>
</dbReference>
<evidence type="ECO:0000313" key="1">
    <source>
        <dbReference type="EMBL" id="PIP23119.1"/>
    </source>
</evidence>
<proteinExistence type="predicted"/>
<protein>
    <recommendedName>
        <fullName evidence="3">NACHT domain-containing protein</fullName>
    </recommendedName>
</protein>
<comment type="caution">
    <text evidence="1">The sequence shown here is derived from an EMBL/GenBank/DDBJ whole genome shotgun (WGS) entry which is preliminary data.</text>
</comment>
<reference evidence="1 2" key="1">
    <citation type="submission" date="2017-09" db="EMBL/GenBank/DDBJ databases">
        <title>Depth-based differentiation of microbial function through sediment-hosted aquifers and enrichment of novel symbionts in the deep terrestrial subsurface.</title>
        <authorList>
            <person name="Probst A.J."/>
            <person name="Ladd B."/>
            <person name="Jarett J.K."/>
            <person name="Geller-Mcgrath D.E."/>
            <person name="Sieber C.M."/>
            <person name="Emerson J.B."/>
            <person name="Anantharaman K."/>
            <person name="Thomas B.C."/>
            <person name="Malmstrom R."/>
            <person name="Stieglmeier M."/>
            <person name="Klingl A."/>
            <person name="Woyke T."/>
            <person name="Ryan C.M."/>
            <person name="Banfield J.F."/>
        </authorList>
    </citation>
    <scope>NUCLEOTIDE SEQUENCE [LARGE SCALE GENOMIC DNA]</scope>
    <source>
        <strain evidence="1">CG23_combo_of_CG06-09_8_20_14_all_39_17</strain>
    </source>
</reference>
<evidence type="ECO:0000313" key="2">
    <source>
        <dbReference type="Proteomes" id="UP000229976"/>
    </source>
</evidence>
<dbReference type="Proteomes" id="UP000229976">
    <property type="component" value="Unassembled WGS sequence"/>
</dbReference>
<dbReference type="EMBL" id="PCRO01000005">
    <property type="protein sequence ID" value="PIP23119.1"/>
    <property type="molecule type" value="Genomic_DNA"/>
</dbReference>
<organism evidence="1 2">
    <name type="scientific">Candidatus Nealsonbacteria bacterium CG23_combo_of_CG06-09_8_20_14_all_39_17</name>
    <dbReference type="NCBI Taxonomy" id="1974722"/>
    <lineage>
        <taxon>Bacteria</taxon>
        <taxon>Candidatus Nealsoniibacteriota</taxon>
    </lineage>
</organism>
<dbReference type="Gene3D" id="3.40.50.300">
    <property type="entry name" value="P-loop containing nucleotide triphosphate hydrolases"/>
    <property type="match status" value="1"/>
</dbReference>
<accession>A0A2G9YVA9</accession>
<gene>
    <name evidence="1" type="ORF">COX37_00285</name>
</gene>
<sequence>MTKINWDKFKVKNEDYRKSFEELAYFLFCRKFKRTSGIFRYKNQTGIETEPILEKNKWIGFQAKWFESKIDQENIKNSVEKAKDKNPKLSRIIFYINQEFSESREKGRKDGQLKKDIESHAKELKIEIEWVVRSNFEQILNQPANLDLAQLYFDFSDEFGFVKSCSDPKILTFLQSSEYIELPFINSKTEKLEDITKKILKAKQKDFLITGHPGSGKSISIHKLFQVFAGLDKNRLDDVKKVLQKNKAVPMLINLKNCTFDTIENLIRNRQNDYKVRNGNAGFIYLLDGLDELSAEKADHVLLYLYELEKDDHTKKIILSCRSGNLNKVKVKTYFTNITEYKISDLTKNHIDKYFKGKNDSNKNKLFQRISNNNKKLLSEIKDILLVKLFWDTIENLNQNSTILDLLDKKVKLLISEPQYAKNIEELNLLNPKENKLIELNKEISFHFQKKFQFRLAQKEIQKIILIKYPRIDYKSANTILNYIATLFFDGYSSPSPDESDNSTFVYQHRRYQDFFFIQHLTQVYENNPKVLREFKILSNRDFFENLFLYYLRNEYTKNKNLPGIIELNLIEVYLGNRNDFGADDPYYQNSSEFIPSLAIQDKFVLQELLADESLNIKEKISFDLNEIKNKFTAWEKEKDNYRLNDYLKGIWTGGIAFLLENIVIFWISNKQEVANELRKILNEILELFKKYKFRENLKKDEQIDDPFWKRWEDYLYFLIVIKKEKPSKIFNDLIRGNYKNFEGDENKWAVDESGKDKLVKSFFRVCINSKQKSFLQIIEDLDNEEILMLIDVLVSDENIPLLIKNRGISQKLKNKIANINTQNTRLLFCKTIYNQKIDKSDKDFLEKELETLRDKRQVDWHMYKTHIDYAVVSYILNQNSFTEYLKPQKGHPFKYYNELGLYAALFRNFVEMLRNKKKIEAIARDYMRFVNFYTEGVYNGKYLKVDMSFLWAHIFASSKEEPQKLLSIKNSLIAEENNLVQFSFCLKLQNLDKELFVKLINKSELQIFENKLKDWDDDFPSYVSHCFDLASFFADIDKQKAITYIAKGINESMIRHGWHKDTIVSYLLVDALEILWRNNWASREELKEYTKRIFELTYRVSEVTDGDHTWRGPYNVIDLTSKYDTGLAIELKDDLKKKKGSRNFSNAAISSILSGKVKQGLAVEEIEEGMNEYKKDYRYDSKPNPDYYEQKFRIYLEIAQSDFYTKDERKKAFENAYQQVEEMKKENLDYFLMDIDFKEIKQKFVKLCEKYKKKVNVTFDKKEEYHQKTKISESDFIKELKQVKNKQKITGLYKKLNNYHNGIVLANPESWRLLVEKTYSVCKDIRPFIGLLKKNSFPHTDWFTSNSKYFHLGLGAVLENINTKEEIMNYLFDKTTGHGGFVNVMRSYEIIGNREMCLKLFRRYLRFCDFLVN</sequence>